<dbReference type="EC" id="5.6.2.4" evidence="8"/>
<keyword evidence="2 10" id="KW-0547">Nucleotide-binding</keyword>
<dbReference type="Pfam" id="PF00570">
    <property type="entry name" value="HRDC"/>
    <property type="match status" value="1"/>
</dbReference>
<comment type="caution">
    <text evidence="14">The sequence shown here is derived from an EMBL/GenBank/DDBJ whole genome shotgun (WGS) entry which is preliminary data.</text>
</comment>
<evidence type="ECO:0000256" key="7">
    <source>
        <dbReference type="ARBA" id="ARBA00034617"/>
    </source>
</evidence>
<dbReference type="InterPro" id="IPR044876">
    <property type="entry name" value="HRDC_dom_sf"/>
</dbReference>
<dbReference type="InterPro" id="IPR002121">
    <property type="entry name" value="HRDC_dom"/>
</dbReference>
<dbReference type="Gene3D" id="1.10.486.10">
    <property type="entry name" value="PCRA, domain 4"/>
    <property type="match status" value="2"/>
</dbReference>
<evidence type="ECO:0000259" key="11">
    <source>
        <dbReference type="PROSITE" id="PS50967"/>
    </source>
</evidence>
<dbReference type="PROSITE" id="PS51217">
    <property type="entry name" value="UVRD_HELICASE_CTER"/>
    <property type="match status" value="1"/>
</dbReference>
<keyword evidence="15" id="KW-1185">Reference proteome</keyword>
<organism evidence="14 15">
    <name type="scientific">Cellulomonas oligotrophica</name>
    <dbReference type="NCBI Taxonomy" id="931536"/>
    <lineage>
        <taxon>Bacteria</taxon>
        <taxon>Bacillati</taxon>
        <taxon>Actinomycetota</taxon>
        <taxon>Actinomycetes</taxon>
        <taxon>Micrococcales</taxon>
        <taxon>Cellulomonadaceae</taxon>
        <taxon>Cellulomonas</taxon>
    </lineage>
</organism>
<dbReference type="PROSITE" id="PS51198">
    <property type="entry name" value="UVRD_HELICASE_ATP_BIND"/>
    <property type="match status" value="1"/>
</dbReference>
<accession>A0ABQ4DBW6</accession>
<dbReference type="InterPro" id="IPR010997">
    <property type="entry name" value="HRDC-like_sf"/>
</dbReference>
<evidence type="ECO:0000256" key="1">
    <source>
        <dbReference type="ARBA" id="ARBA00009922"/>
    </source>
</evidence>
<dbReference type="SUPFAM" id="SSF52540">
    <property type="entry name" value="P-loop containing nucleoside triphosphate hydrolases"/>
    <property type="match status" value="1"/>
</dbReference>
<evidence type="ECO:0000259" key="13">
    <source>
        <dbReference type="PROSITE" id="PS51217"/>
    </source>
</evidence>
<comment type="catalytic activity">
    <reaction evidence="7">
        <text>Couples ATP hydrolysis with the unwinding of duplex DNA by translocating in the 3'-5' direction.</text>
        <dbReference type="EC" id="5.6.2.4"/>
    </reaction>
</comment>
<dbReference type="InterPro" id="IPR027417">
    <property type="entry name" value="P-loop_NTPase"/>
</dbReference>
<feature type="domain" description="HRDC" evidence="11">
    <location>
        <begin position="616"/>
        <end position="696"/>
    </location>
</feature>
<feature type="domain" description="UvrD-like helicase C-terminal" evidence="13">
    <location>
        <begin position="303"/>
        <end position="532"/>
    </location>
</feature>
<gene>
    <name evidence="14" type="ORF">Col01nite_23750</name>
</gene>
<comment type="similarity">
    <text evidence="1">Belongs to the helicase family. UvrD subfamily.</text>
</comment>
<keyword evidence="6" id="KW-0413">Isomerase</keyword>
<keyword evidence="5 10" id="KW-0067">ATP-binding</keyword>
<dbReference type="Pfam" id="PF13361">
    <property type="entry name" value="UvrD_C"/>
    <property type="match status" value="2"/>
</dbReference>
<evidence type="ECO:0000256" key="6">
    <source>
        <dbReference type="ARBA" id="ARBA00023235"/>
    </source>
</evidence>
<sequence>MRLRDWAAMPAHASADALLDALDPEQRQVASTLTGPVCVLAGAGTGKTRAITHRIAYGVRTGVYRPASVLAVTFTARAAGEMRVRLRDLGVAGVQARTFHAAALRQLGHFWPRVVGGAAPRIVEQKSVLVAEAGRRVGLPVDRVAVRDLAGEIEWSKVSLVTADDYPAAAAAVMRPAPAGHDAHAVARLITAYEDVKTERGVVDFEDVLLLLAAMLGQRPEVAEEVRGQYRHFVVDEYQDVSPLQQHLLEQWLGGRRELCVVGDPSQTIYSFAGASPHHLLTFRKRYPGAAQVKLVRDYRSTPQVVALANRLLTATRRPADPTPLHLVAQQPDGPRVRWTAYDHDEAEAAGVAARAARLVASGVRPSEIAVLYRTNVQAEAFEQAFASADVGYQVRGGERFFARRDVRDALVLLRGGARSADPGTPLGQTVRDVLTSVGWAPTPPASRGAARERWDAMHALVTLADDLAAARTPGVEQGEDVLDLGAGRALVPADGGASLADLVAELDERAAAQHAPTVEGVTLASLHAAKGLEWDAVFLVGLSDGLLPISLAQTDAAVAEERRLLYVGVTRARRHLELSYAGARTPGSRASRRRTPFLDRLWGQDVDERRGTADGDVDRGLVERLRRWREEVARERGVPPSRVLTDGMITDVAALRPSSPAELRQVPGLGQTRLADVGAALLAVVTSRDGGAGSADQP</sequence>
<dbReference type="InterPro" id="IPR000212">
    <property type="entry name" value="DNA_helicase_UvrD/REP"/>
</dbReference>
<dbReference type="PANTHER" id="PTHR11070:SF69">
    <property type="entry name" value="ATP-DEPENDENT DNA HELICASE UVRD2"/>
    <property type="match status" value="1"/>
</dbReference>
<dbReference type="CDD" id="cd18807">
    <property type="entry name" value="SF1_C_UvrD"/>
    <property type="match status" value="1"/>
</dbReference>
<protein>
    <recommendedName>
        <fullName evidence="8">DNA 3'-5' helicase</fullName>
        <ecNumber evidence="8">5.6.2.4</ecNumber>
    </recommendedName>
</protein>
<dbReference type="CDD" id="cd17932">
    <property type="entry name" value="DEXQc_UvrD"/>
    <property type="match status" value="1"/>
</dbReference>
<evidence type="ECO:0000259" key="12">
    <source>
        <dbReference type="PROSITE" id="PS51198"/>
    </source>
</evidence>
<evidence type="ECO:0000256" key="10">
    <source>
        <dbReference type="PROSITE-ProRule" id="PRU00560"/>
    </source>
</evidence>
<dbReference type="Gene3D" id="1.10.150.80">
    <property type="entry name" value="HRDC domain"/>
    <property type="match status" value="1"/>
</dbReference>
<evidence type="ECO:0000256" key="9">
    <source>
        <dbReference type="ARBA" id="ARBA00048988"/>
    </source>
</evidence>
<proteinExistence type="inferred from homology"/>
<evidence type="ECO:0000256" key="5">
    <source>
        <dbReference type="ARBA" id="ARBA00022840"/>
    </source>
</evidence>
<keyword evidence="4 10" id="KW-0347">Helicase</keyword>
<dbReference type="Pfam" id="PF00580">
    <property type="entry name" value="UvrD-helicase"/>
    <property type="match status" value="1"/>
</dbReference>
<dbReference type="Gene3D" id="3.40.50.300">
    <property type="entry name" value="P-loop containing nucleotide triphosphate hydrolases"/>
    <property type="match status" value="3"/>
</dbReference>
<dbReference type="InterPro" id="IPR014016">
    <property type="entry name" value="UvrD-like_ATP-bd"/>
</dbReference>
<dbReference type="Gene3D" id="1.10.10.160">
    <property type="match status" value="1"/>
</dbReference>
<dbReference type="InterPro" id="IPR013986">
    <property type="entry name" value="DExx_box_DNA_helicase_dom_sf"/>
</dbReference>
<evidence type="ECO:0000256" key="2">
    <source>
        <dbReference type="ARBA" id="ARBA00022741"/>
    </source>
</evidence>
<evidence type="ECO:0000313" key="14">
    <source>
        <dbReference type="EMBL" id="GIG33216.1"/>
    </source>
</evidence>
<dbReference type="SMART" id="SM00341">
    <property type="entry name" value="HRDC"/>
    <property type="match status" value="1"/>
</dbReference>
<feature type="domain" description="UvrD-like helicase ATP-binding" evidence="12">
    <location>
        <begin position="20"/>
        <end position="302"/>
    </location>
</feature>
<dbReference type="PROSITE" id="PS50967">
    <property type="entry name" value="HRDC"/>
    <property type="match status" value="1"/>
</dbReference>
<dbReference type="SUPFAM" id="SSF47819">
    <property type="entry name" value="HRDC-like"/>
    <property type="match status" value="1"/>
</dbReference>
<dbReference type="EMBL" id="BONN01000006">
    <property type="protein sequence ID" value="GIG33216.1"/>
    <property type="molecule type" value="Genomic_DNA"/>
</dbReference>
<evidence type="ECO:0000256" key="4">
    <source>
        <dbReference type="ARBA" id="ARBA00022806"/>
    </source>
</evidence>
<dbReference type="Proteomes" id="UP000618382">
    <property type="component" value="Unassembled WGS sequence"/>
</dbReference>
<dbReference type="InterPro" id="IPR014017">
    <property type="entry name" value="DNA_helicase_UvrD-like_C"/>
</dbReference>
<reference evidence="14 15" key="1">
    <citation type="submission" date="2021-01" db="EMBL/GenBank/DDBJ databases">
        <title>Whole genome shotgun sequence of Cellulomonas oligotrophica NBRC 109435.</title>
        <authorList>
            <person name="Komaki H."/>
            <person name="Tamura T."/>
        </authorList>
    </citation>
    <scope>NUCLEOTIDE SEQUENCE [LARGE SCALE GENOMIC DNA]</scope>
    <source>
        <strain evidence="14 15">NBRC 109435</strain>
    </source>
</reference>
<feature type="binding site" evidence="10">
    <location>
        <begin position="41"/>
        <end position="48"/>
    </location>
    <ligand>
        <name>ATP</name>
        <dbReference type="ChEBI" id="CHEBI:30616"/>
    </ligand>
</feature>
<name>A0ABQ4DBW6_9CELL</name>
<evidence type="ECO:0000256" key="3">
    <source>
        <dbReference type="ARBA" id="ARBA00022801"/>
    </source>
</evidence>
<keyword evidence="3 10" id="KW-0378">Hydrolase</keyword>
<dbReference type="PANTHER" id="PTHR11070">
    <property type="entry name" value="UVRD / RECB / PCRA DNA HELICASE FAMILY MEMBER"/>
    <property type="match status" value="1"/>
</dbReference>
<evidence type="ECO:0000313" key="15">
    <source>
        <dbReference type="Proteomes" id="UP000618382"/>
    </source>
</evidence>
<evidence type="ECO:0000256" key="8">
    <source>
        <dbReference type="ARBA" id="ARBA00034808"/>
    </source>
</evidence>
<comment type="catalytic activity">
    <reaction evidence="9">
        <text>ATP + H2O = ADP + phosphate + H(+)</text>
        <dbReference type="Rhea" id="RHEA:13065"/>
        <dbReference type="ChEBI" id="CHEBI:15377"/>
        <dbReference type="ChEBI" id="CHEBI:15378"/>
        <dbReference type="ChEBI" id="CHEBI:30616"/>
        <dbReference type="ChEBI" id="CHEBI:43474"/>
        <dbReference type="ChEBI" id="CHEBI:456216"/>
        <dbReference type="EC" id="5.6.2.4"/>
    </reaction>
</comment>